<feature type="transmembrane region" description="Helical" evidence="6">
    <location>
        <begin position="248"/>
        <end position="268"/>
    </location>
</feature>
<feature type="transmembrane region" description="Helical" evidence="6">
    <location>
        <begin position="42"/>
        <end position="62"/>
    </location>
</feature>
<organism evidence="7 8">
    <name type="scientific">Cyclobacterium xiamenense</name>
    <dbReference type="NCBI Taxonomy" id="1297121"/>
    <lineage>
        <taxon>Bacteria</taxon>
        <taxon>Pseudomonadati</taxon>
        <taxon>Bacteroidota</taxon>
        <taxon>Cytophagia</taxon>
        <taxon>Cytophagales</taxon>
        <taxon>Cyclobacteriaceae</taxon>
        <taxon>Cyclobacterium</taxon>
    </lineage>
</organism>
<dbReference type="PANTHER" id="PTHR39087">
    <property type="entry name" value="UPF0104 MEMBRANE PROTEIN MJ1595"/>
    <property type="match status" value="1"/>
</dbReference>
<gene>
    <name evidence="7" type="ORF">SAMN05192553_102550</name>
</gene>
<dbReference type="AlphaFoldDB" id="A0A1H6WGQ2"/>
<evidence type="ECO:0008006" key="9">
    <source>
        <dbReference type="Google" id="ProtNLM"/>
    </source>
</evidence>
<feature type="transmembrane region" description="Helical" evidence="6">
    <location>
        <begin position="220"/>
        <end position="241"/>
    </location>
</feature>
<dbReference type="RefSeq" id="WP_092171605.1">
    <property type="nucleotide sequence ID" value="NZ_FNZH01000002.1"/>
</dbReference>
<dbReference type="PANTHER" id="PTHR39087:SF2">
    <property type="entry name" value="UPF0104 MEMBRANE PROTEIN MJ1595"/>
    <property type="match status" value="1"/>
</dbReference>
<evidence type="ECO:0000256" key="2">
    <source>
        <dbReference type="ARBA" id="ARBA00022475"/>
    </source>
</evidence>
<evidence type="ECO:0000256" key="1">
    <source>
        <dbReference type="ARBA" id="ARBA00004651"/>
    </source>
</evidence>
<sequence>MSKSLKRGFQVGLSLLVAVGILYFLYKDIEKDAIVTALKDTRLFWLTASVSIGIVGYLLRAWRWKLLIATKENFSITTAPVFWALMVGYLINLLIPRAGELARCGAVNRVYPVPTAKLLGTVVLERTIDMAFMLLLVALALVSQGAIFSEIFEMLVSLPALNQFVQRYFILGLVLATGLVFLLYVAYRNLKNRQWMGKIRQISRQFVSGLETVVQMKNQWAFWAVSLLIWIIYFFMMYWIARAMPATSSLSAGSVLMVLVMGSIGMVAPVQGGIGTFHALVAFILLFYGIAEEQGKIFAMVVHASQMLTILVLGGIGLLYFLIMKKSNLQQKENVN</sequence>
<evidence type="ECO:0000313" key="7">
    <source>
        <dbReference type="EMBL" id="SEJ13287.1"/>
    </source>
</evidence>
<keyword evidence="2" id="KW-1003">Cell membrane</keyword>
<accession>A0A1H6WGQ2</accession>
<dbReference type="EMBL" id="FNZH01000002">
    <property type="protein sequence ID" value="SEJ13287.1"/>
    <property type="molecule type" value="Genomic_DNA"/>
</dbReference>
<feature type="transmembrane region" description="Helical" evidence="6">
    <location>
        <begin position="7"/>
        <end position="26"/>
    </location>
</feature>
<feature type="transmembrane region" description="Helical" evidence="6">
    <location>
        <begin position="274"/>
        <end position="291"/>
    </location>
</feature>
<feature type="transmembrane region" description="Helical" evidence="6">
    <location>
        <begin position="131"/>
        <end position="156"/>
    </location>
</feature>
<proteinExistence type="predicted"/>
<dbReference type="InterPro" id="IPR022791">
    <property type="entry name" value="L-PG_synthase/AglD"/>
</dbReference>
<evidence type="ECO:0000313" key="8">
    <source>
        <dbReference type="Proteomes" id="UP000199403"/>
    </source>
</evidence>
<dbReference type="STRING" id="1416801.SAMN05192553_102550"/>
<dbReference type="Proteomes" id="UP000199403">
    <property type="component" value="Unassembled WGS sequence"/>
</dbReference>
<keyword evidence="3 6" id="KW-0812">Transmembrane</keyword>
<dbReference type="OrthoDB" id="9812094at2"/>
<keyword evidence="5 6" id="KW-0472">Membrane</keyword>
<reference evidence="8" key="1">
    <citation type="submission" date="2016-10" db="EMBL/GenBank/DDBJ databases">
        <authorList>
            <person name="Varghese N."/>
            <person name="Submissions S."/>
        </authorList>
    </citation>
    <scope>NUCLEOTIDE SEQUENCE [LARGE SCALE GENOMIC DNA]</scope>
    <source>
        <strain evidence="8">IBRC-M 10761</strain>
    </source>
</reference>
<protein>
    <recommendedName>
        <fullName evidence="9">Lysylphosphatidylglycerol synthase TM region</fullName>
    </recommendedName>
</protein>
<name>A0A1H6WGQ2_9BACT</name>
<keyword evidence="4 6" id="KW-1133">Transmembrane helix</keyword>
<dbReference type="Pfam" id="PF03706">
    <property type="entry name" value="LPG_synthase_TM"/>
    <property type="match status" value="1"/>
</dbReference>
<keyword evidence="8" id="KW-1185">Reference proteome</keyword>
<comment type="subcellular location">
    <subcellularLocation>
        <location evidence="1">Cell membrane</location>
        <topology evidence="1">Multi-pass membrane protein</topology>
    </subcellularLocation>
</comment>
<feature type="transmembrane region" description="Helical" evidence="6">
    <location>
        <begin position="298"/>
        <end position="323"/>
    </location>
</feature>
<feature type="transmembrane region" description="Helical" evidence="6">
    <location>
        <begin position="168"/>
        <end position="187"/>
    </location>
</feature>
<evidence type="ECO:0000256" key="5">
    <source>
        <dbReference type="ARBA" id="ARBA00023136"/>
    </source>
</evidence>
<evidence type="ECO:0000256" key="3">
    <source>
        <dbReference type="ARBA" id="ARBA00022692"/>
    </source>
</evidence>
<dbReference type="GO" id="GO:0005886">
    <property type="term" value="C:plasma membrane"/>
    <property type="evidence" value="ECO:0007669"/>
    <property type="project" value="UniProtKB-SubCell"/>
</dbReference>
<feature type="transmembrane region" description="Helical" evidence="6">
    <location>
        <begin position="74"/>
        <end position="95"/>
    </location>
</feature>
<evidence type="ECO:0000256" key="6">
    <source>
        <dbReference type="SAM" id="Phobius"/>
    </source>
</evidence>
<evidence type="ECO:0000256" key="4">
    <source>
        <dbReference type="ARBA" id="ARBA00022989"/>
    </source>
</evidence>